<dbReference type="Proteomes" id="UP000314294">
    <property type="component" value="Unassembled WGS sequence"/>
</dbReference>
<sequence length="97" mass="10844">MAWEKVQLSCILNTTMGTTKKSTVPDRKSEMFLSMASMYLPTLLSTTMLSGMPNTAKNTQKIWAAVELGLMLPTRRLMSFEPRSPSNFQKITPPIST</sequence>
<protein>
    <submittedName>
        <fullName evidence="1">Uncharacterized protein</fullName>
    </submittedName>
</protein>
<organism evidence="1 2">
    <name type="scientific">Liparis tanakae</name>
    <name type="common">Tanaka's snailfish</name>
    <dbReference type="NCBI Taxonomy" id="230148"/>
    <lineage>
        <taxon>Eukaryota</taxon>
        <taxon>Metazoa</taxon>
        <taxon>Chordata</taxon>
        <taxon>Craniata</taxon>
        <taxon>Vertebrata</taxon>
        <taxon>Euteleostomi</taxon>
        <taxon>Actinopterygii</taxon>
        <taxon>Neopterygii</taxon>
        <taxon>Teleostei</taxon>
        <taxon>Neoteleostei</taxon>
        <taxon>Acanthomorphata</taxon>
        <taxon>Eupercaria</taxon>
        <taxon>Perciformes</taxon>
        <taxon>Cottioidei</taxon>
        <taxon>Cottales</taxon>
        <taxon>Liparidae</taxon>
        <taxon>Liparis</taxon>
    </lineage>
</organism>
<name>A0A4Z2HKM4_9TELE</name>
<dbReference type="AlphaFoldDB" id="A0A4Z2HKM4"/>
<dbReference type="EMBL" id="SRLO01000234">
    <property type="protein sequence ID" value="TNN65474.1"/>
    <property type="molecule type" value="Genomic_DNA"/>
</dbReference>
<reference evidence="1 2" key="1">
    <citation type="submission" date="2019-03" db="EMBL/GenBank/DDBJ databases">
        <title>First draft genome of Liparis tanakae, snailfish: a comprehensive survey of snailfish specific genes.</title>
        <authorList>
            <person name="Kim W."/>
            <person name="Song I."/>
            <person name="Jeong J.-H."/>
            <person name="Kim D."/>
            <person name="Kim S."/>
            <person name="Ryu S."/>
            <person name="Song J.Y."/>
            <person name="Lee S.K."/>
        </authorList>
    </citation>
    <scope>NUCLEOTIDE SEQUENCE [LARGE SCALE GENOMIC DNA]</scope>
    <source>
        <tissue evidence="1">Muscle</tissue>
    </source>
</reference>
<keyword evidence="2" id="KW-1185">Reference proteome</keyword>
<proteinExistence type="predicted"/>
<gene>
    <name evidence="1" type="ORF">EYF80_024293</name>
</gene>
<evidence type="ECO:0000313" key="1">
    <source>
        <dbReference type="EMBL" id="TNN65474.1"/>
    </source>
</evidence>
<comment type="caution">
    <text evidence="1">The sequence shown here is derived from an EMBL/GenBank/DDBJ whole genome shotgun (WGS) entry which is preliminary data.</text>
</comment>
<accession>A0A4Z2HKM4</accession>
<evidence type="ECO:0000313" key="2">
    <source>
        <dbReference type="Proteomes" id="UP000314294"/>
    </source>
</evidence>